<dbReference type="PROSITE" id="PS50850">
    <property type="entry name" value="MFS"/>
    <property type="match status" value="1"/>
</dbReference>
<dbReference type="CDD" id="cd17352">
    <property type="entry name" value="MFS_MCT_SLC16"/>
    <property type="match status" value="1"/>
</dbReference>
<dbReference type="GO" id="GO:0016020">
    <property type="term" value="C:membrane"/>
    <property type="evidence" value="ECO:0007669"/>
    <property type="project" value="UniProtKB-SubCell"/>
</dbReference>
<comment type="caution">
    <text evidence="6">The sequence shown here is derived from an EMBL/GenBank/DDBJ whole genome shotgun (WGS) entry which is preliminary data.</text>
</comment>
<dbReference type="InterPro" id="IPR036259">
    <property type="entry name" value="MFS_trans_sf"/>
</dbReference>
<dbReference type="Proteomes" id="UP000738325">
    <property type="component" value="Unassembled WGS sequence"/>
</dbReference>
<feature type="transmembrane region" description="Helical" evidence="4">
    <location>
        <begin position="531"/>
        <end position="551"/>
    </location>
</feature>
<feature type="transmembrane region" description="Helical" evidence="4">
    <location>
        <begin position="237"/>
        <end position="255"/>
    </location>
</feature>
<dbReference type="InterPro" id="IPR011701">
    <property type="entry name" value="MFS"/>
</dbReference>
<dbReference type="EMBL" id="JAAAIP010000756">
    <property type="protein sequence ID" value="KAG0312991.1"/>
    <property type="molecule type" value="Genomic_DNA"/>
</dbReference>
<dbReference type="InterPro" id="IPR020846">
    <property type="entry name" value="MFS_dom"/>
</dbReference>
<dbReference type="OrthoDB" id="6499973at2759"/>
<dbReference type="InterPro" id="IPR050327">
    <property type="entry name" value="Proton-linked_MCT"/>
</dbReference>
<feature type="domain" description="Major facilitator superfamily (MFS) profile" evidence="5">
    <location>
        <begin position="243"/>
        <end position="664"/>
    </location>
</feature>
<feature type="transmembrane region" description="Helical" evidence="4">
    <location>
        <begin position="396"/>
        <end position="419"/>
    </location>
</feature>
<proteinExistence type="inferred from homology"/>
<dbReference type="SUPFAM" id="SSF103473">
    <property type="entry name" value="MFS general substrate transporter"/>
    <property type="match status" value="1"/>
</dbReference>
<keyword evidence="4" id="KW-0472">Membrane</keyword>
<organism evidence="6 7">
    <name type="scientific">Dissophora globulifera</name>
    <dbReference type="NCBI Taxonomy" id="979702"/>
    <lineage>
        <taxon>Eukaryota</taxon>
        <taxon>Fungi</taxon>
        <taxon>Fungi incertae sedis</taxon>
        <taxon>Mucoromycota</taxon>
        <taxon>Mortierellomycotina</taxon>
        <taxon>Mortierellomycetes</taxon>
        <taxon>Mortierellales</taxon>
        <taxon>Mortierellaceae</taxon>
        <taxon>Dissophora</taxon>
    </lineage>
</organism>
<feature type="transmembrane region" description="Helical" evidence="4">
    <location>
        <begin position="275"/>
        <end position="297"/>
    </location>
</feature>
<dbReference type="AlphaFoldDB" id="A0A9P6R7Q2"/>
<comment type="subcellular location">
    <subcellularLocation>
        <location evidence="1">Membrane</location>
        <topology evidence="1">Multi-pass membrane protein</topology>
    </subcellularLocation>
</comment>
<feature type="transmembrane region" description="Helical" evidence="4">
    <location>
        <begin position="637"/>
        <end position="657"/>
    </location>
</feature>
<feature type="transmembrane region" description="Helical" evidence="4">
    <location>
        <begin position="466"/>
        <end position="487"/>
    </location>
</feature>
<dbReference type="PANTHER" id="PTHR11360">
    <property type="entry name" value="MONOCARBOXYLATE TRANSPORTER"/>
    <property type="match status" value="1"/>
</dbReference>
<gene>
    <name evidence="6" type="ORF">BGZ99_009159</name>
</gene>
<feature type="transmembrane region" description="Helical" evidence="4">
    <location>
        <begin position="309"/>
        <end position="328"/>
    </location>
</feature>
<sequence>MPFSIIIRDTTNECVDLIDIDKATIQQSHYLEGLDMHEATGGGAALTSIPALAPLSSAPQTPQDASPLNMVVHSQSLAFPAYSSAQSILDPSFPIATLVPPSEAFDQTSFLNNAGQSPPLQRFLPTDNTLQPNTHAFTQPATALSIDTLCLTNDWSTLEHTHSPATTLCDLGKLAAPPSKIDHGSLPSSASDISSRSLGGDTNTSDAKEYKDLLSRSPSASLVSGLSTALAPVDQGWRAWCVVLASVLIQTFAFAPTEFIFGVFEQEYLRLFPTATPSSIALIGTIGTSVTFLAGIISGNLSNRYGFRATSLLGTSIMTAALVLASFSTKIWHLYLTQGVLFGVGASLVYFVAIAAPTQWFKKKRGLAVGIGASGAGLGGFYLAPLAQYLVDSIGIYWTLRVLGLYSLVVCGLATALLFERIEPESQEQKEEQLVYQKAKSFSTPSHTTTSIFFDFRMPKYSKETAFVMLVLFQFCLSMAYLTPVYFLELYSTHIGISKQAGASINGWFNAACFVSRIGSGIIADYISSVWVLLICVWTIVFAVFVLWAALAKTFAVFLAFAVVYGIAFSGISTVTPVMIADYYGEGITLQKNLSHMRVGSVLGVVYTISGPALMSGSLISGHLLEMTKPHVNYLPVILYDGGVFAASAIFATAWIFSMERRKKKNLVANGSHT</sequence>
<evidence type="ECO:0000259" key="5">
    <source>
        <dbReference type="PROSITE" id="PS50850"/>
    </source>
</evidence>
<accession>A0A9P6R7Q2</accession>
<comment type="similarity">
    <text evidence="2">Belongs to the major facilitator superfamily. Monocarboxylate porter (TC 2.A.1.13) family.</text>
</comment>
<dbReference type="Pfam" id="PF07690">
    <property type="entry name" value="MFS_1"/>
    <property type="match status" value="1"/>
</dbReference>
<feature type="transmembrane region" description="Helical" evidence="4">
    <location>
        <begin position="507"/>
        <end position="524"/>
    </location>
</feature>
<evidence type="ECO:0000313" key="7">
    <source>
        <dbReference type="Proteomes" id="UP000738325"/>
    </source>
</evidence>
<evidence type="ECO:0000256" key="1">
    <source>
        <dbReference type="ARBA" id="ARBA00004141"/>
    </source>
</evidence>
<feature type="region of interest" description="Disordered" evidence="3">
    <location>
        <begin position="180"/>
        <end position="204"/>
    </location>
</feature>
<keyword evidence="4" id="KW-0812">Transmembrane</keyword>
<evidence type="ECO:0000256" key="3">
    <source>
        <dbReference type="SAM" id="MobiDB-lite"/>
    </source>
</evidence>
<dbReference type="GO" id="GO:0022857">
    <property type="term" value="F:transmembrane transporter activity"/>
    <property type="evidence" value="ECO:0007669"/>
    <property type="project" value="InterPro"/>
</dbReference>
<keyword evidence="7" id="KW-1185">Reference proteome</keyword>
<feature type="transmembrane region" description="Helical" evidence="4">
    <location>
        <begin position="557"/>
        <end position="581"/>
    </location>
</feature>
<feature type="transmembrane region" description="Helical" evidence="4">
    <location>
        <begin position="334"/>
        <end position="354"/>
    </location>
</feature>
<keyword evidence="4" id="KW-1133">Transmembrane helix</keyword>
<feature type="compositionally biased region" description="Polar residues" evidence="3">
    <location>
        <begin position="186"/>
        <end position="204"/>
    </location>
</feature>
<name>A0A9P6R7Q2_9FUNG</name>
<protein>
    <recommendedName>
        <fullName evidence="5">Major facilitator superfamily (MFS) profile domain-containing protein</fullName>
    </recommendedName>
</protein>
<reference evidence="6" key="1">
    <citation type="journal article" date="2020" name="Fungal Divers.">
        <title>Resolving the Mortierellaceae phylogeny through synthesis of multi-gene phylogenetics and phylogenomics.</title>
        <authorList>
            <person name="Vandepol N."/>
            <person name="Liber J."/>
            <person name="Desiro A."/>
            <person name="Na H."/>
            <person name="Kennedy M."/>
            <person name="Barry K."/>
            <person name="Grigoriev I.V."/>
            <person name="Miller A.N."/>
            <person name="O'Donnell K."/>
            <person name="Stajich J.E."/>
            <person name="Bonito G."/>
        </authorList>
    </citation>
    <scope>NUCLEOTIDE SEQUENCE</scope>
    <source>
        <strain evidence="6">REB-010B</strain>
    </source>
</reference>
<feature type="transmembrane region" description="Helical" evidence="4">
    <location>
        <begin position="366"/>
        <end position="384"/>
    </location>
</feature>
<evidence type="ECO:0000256" key="4">
    <source>
        <dbReference type="SAM" id="Phobius"/>
    </source>
</evidence>
<evidence type="ECO:0000313" key="6">
    <source>
        <dbReference type="EMBL" id="KAG0312991.1"/>
    </source>
</evidence>
<dbReference type="PANTHER" id="PTHR11360:SF284">
    <property type="entry name" value="EG:103B4.3 PROTEIN-RELATED"/>
    <property type="match status" value="1"/>
</dbReference>
<evidence type="ECO:0000256" key="2">
    <source>
        <dbReference type="ARBA" id="ARBA00006727"/>
    </source>
</evidence>
<dbReference type="Gene3D" id="1.20.1250.20">
    <property type="entry name" value="MFS general substrate transporter like domains"/>
    <property type="match status" value="1"/>
</dbReference>
<feature type="transmembrane region" description="Helical" evidence="4">
    <location>
        <begin position="602"/>
        <end position="625"/>
    </location>
</feature>